<dbReference type="EMBL" id="LGRX02030094">
    <property type="protein sequence ID" value="KAK3246150.1"/>
    <property type="molecule type" value="Genomic_DNA"/>
</dbReference>
<comment type="caution">
    <text evidence="2">The sequence shown here is derived from an EMBL/GenBank/DDBJ whole genome shotgun (WGS) entry which is preliminary data.</text>
</comment>
<gene>
    <name evidence="2" type="ORF">CYMTET_44292</name>
</gene>
<evidence type="ECO:0000256" key="1">
    <source>
        <dbReference type="SAM" id="MobiDB-lite"/>
    </source>
</evidence>
<name>A0AAE0C2A4_9CHLO</name>
<evidence type="ECO:0000313" key="3">
    <source>
        <dbReference type="Proteomes" id="UP001190700"/>
    </source>
</evidence>
<reference evidence="2 3" key="1">
    <citation type="journal article" date="2015" name="Genome Biol. Evol.">
        <title>Comparative Genomics of a Bacterivorous Green Alga Reveals Evolutionary Causalities and Consequences of Phago-Mixotrophic Mode of Nutrition.</title>
        <authorList>
            <person name="Burns J.A."/>
            <person name="Paasch A."/>
            <person name="Narechania A."/>
            <person name="Kim E."/>
        </authorList>
    </citation>
    <scope>NUCLEOTIDE SEQUENCE [LARGE SCALE GENOMIC DNA]</scope>
    <source>
        <strain evidence="2 3">PLY_AMNH</strain>
    </source>
</reference>
<proteinExistence type="predicted"/>
<keyword evidence="3" id="KW-1185">Reference proteome</keyword>
<feature type="compositionally biased region" description="Basic and acidic residues" evidence="1">
    <location>
        <begin position="20"/>
        <end position="39"/>
    </location>
</feature>
<sequence length="148" mass="16582">MVLRSGKAFGSSAPIAPRDGGVKKPPRESRPCERRASHPFESKPGFAAVSVKMTNLVGVNLHLQHKLSDTLFDFVKAFCDCGLWHAVAPEFRGGCEYEPRSVVFDWLRPEKTCRLTSDFDWNTTLEDIGFGAEEQLSFVMGLARIRHK</sequence>
<organism evidence="2 3">
    <name type="scientific">Cymbomonas tetramitiformis</name>
    <dbReference type="NCBI Taxonomy" id="36881"/>
    <lineage>
        <taxon>Eukaryota</taxon>
        <taxon>Viridiplantae</taxon>
        <taxon>Chlorophyta</taxon>
        <taxon>Pyramimonadophyceae</taxon>
        <taxon>Pyramimonadales</taxon>
        <taxon>Pyramimonadaceae</taxon>
        <taxon>Cymbomonas</taxon>
    </lineage>
</organism>
<dbReference type="Proteomes" id="UP001190700">
    <property type="component" value="Unassembled WGS sequence"/>
</dbReference>
<feature type="region of interest" description="Disordered" evidence="1">
    <location>
        <begin position="1"/>
        <end position="39"/>
    </location>
</feature>
<evidence type="ECO:0000313" key="2">
    <source>
        <dbReference type="EMBL" id="KAK3246150.1"/>
    </source>
</evidence>
<protein>
    <submittedName>
        <fullName evidence="2">Uncharacterized protein</fullName>
    </submittedName>
</protein>
<accession>A0AAE0C2A4</accession>
<dbReference type="AlphaFoldDB" id="A0AAE0C2A4"/>